<dbReference type="GO" id="GO:0016301">
    <property type="term" value="F:kinase activity"/>
    <property type="evidence" value="ECO:0007669"/>
    <property type="project" value="UniProtKB-KW"/>
</dbReference>
<dbReference type="Gene3D" id="3.40.50.510">
    <property type="entry name" value="Phosphotransferase system, mannose-type IIA component"/>
    <property type="match status" value="1"/>
</dbReference>
<proteinExistence type="predicted"/>
<evidence type="ECO:0000259" key="8">
    <source>
        <dbReference type="PROSITE" id="PS51096"/>
    </source>
</evidence>
<evidence type="ECO:0000256" key="3">
    <source>
        <dbReference type="ARBA" id="ARBA00022490"/>
    </source>
</evidence>
<evidence type="ECO:0000256" key="7">
    <source>
        <dbReference type="ARBA" id="ARBA00022777"/>
    </source>
</evidence>
<keyword evidence="5" id="KW-0808">Transferase</keyword>
<sequence length="138" mass="15578">MTKKIILASHGRFASGILSSLQLICGDNQNIIALDCYTNESFDLTTEVEKLMKQFTEEEIVVVTDIFGGSVNNEFLRYITKPNYYLVAGLNLPFLIELTTKLSSASLEVVIQQSLNNSKNSIQFCNKIIEKEVEEEEF</sequence>
<name>A0A5R9C2I0_9LACT</name>
<dbReference type="RefSeq" id="WP_138472106.1">
    <property type="nucleotide sequence ID" value="NZ_VBTE01000022.1"/>
</dbReference>
<dbReference type="AlphaFoldDB" id="A0A5R9C2I0"/>
<gene>
    <name evidence="9" type="ORF">FEZ48_08025</name>
</gene>
<dbReference type="InterPro" id="IPR033887">
    <property type="entry name" value="PTS_IIA_man"/>
</dbReference>
<comment type="subcellular location">
    <subcellularLocation>
        <location evidence="1">Cytoplasm</location>
    </subcellularLocation>
</comment>
<evidence type="ECO:0000256" key="4">
    <source>
        <dbReference type="ARBA" id="ARBA00022597"/>
    </source>
</evidence>
<dbReference type="GO" id="GO:0016020">
    <property type="term" value="C:membrane"/>
    <property type="evidence" value="ECO:0007669"/>
    <property type="project" value="InterPro"/>
</dbReference>
<reference evidence="9 10" key="1">
    <citation type="submission" date="2019-05" db="EMBL/GenBank/DDBJ databases">
        <title>The metagenome of a microbial culture collection derived from dairy environment covers the genomic content of the human microbiome.</title>
        <authorList>
            <person name="Roder T."/>
            <person name="Wuthrich D."/>
            <person name="Sattari Z."/>
            <person name="Von Ah U."/>
            <person name="Bar C."/>
            <person name="Ronchi F."/>
            <person name="Macpherson A.J."/>
            <person name="Ganal-Vonarburg S.C."/>
            <person name="Bruggmann R."/>
            <person name="Vergeres G."/>
        </authorList>
    </citation>
    <scope>NUCLEOTIDE SEQUENCE [LARGE SCALE GENOMIC DNA]</scope>
    <source>
        <strain evidence="9 10">FAM 24235</strain>
    </source>
</reference>
<evidence type="ECO:0000256" key="2">
    <source>
        <dbReference type="ARBA" id="ARBA00022448"/>
    </source>
</evidence>
<dbReference type="EMBL" id="VBTE01000022">
    <property type="protein sequence ID" value="TLQ06941.1"/>
    <property type="molecule type" value="Genomic_DNA"/>
</dbReference>
<evidence type="ECO:0000256" key="6">
    <source>
        <dbReference type="ARBA" id="ARBA00022683"/>
    </source>
</evidence>
<keyword evidence="3" id="KW-0963">Cytoplasm</keyword>
<evidence type="ECO:0000313" key="9">
    <source>
        <dbReference type="EMBL" id="TLQ06941.1"/>
    </source>
</evidence>
<keyword evidence="6" id="KW-0598">Phosphotransferase system</keyword>
<comment type="caution">
    <text evidence="9">The sequence shown here is derived from an EMBL/GenBank/DDBJ whole genome shotgun (WGS) entry which is preliminary data.</text>
</comment>
<dbReference type="PROSITE" id="PS51096">
    <property type="entry name" value="PTS_EIIA_TYPE_4"/>
    <property type="match status" value="1"/>
</dbReference>
<evidence type="ECO:0000313" key="10">
    <source>
        <dbReference type="Proteomes" id="UP000307201"/>
    </source>
</evidence>
<dbReference type="SUPFAM" id="SSF53062">
    <property type="entry name" value="PTS system fructose IIA component-like"/>
    <property type="match status" value="1"/>
</dbReference>
<keyword evidence="7" id="KW-0418">Kinase</keyword>
<evidence type="ECO:0000256" key="1">
    <source>
        <dbReference type="ARBA" id="ARBA00004496"/>
    </source>
</evidence>
<dbReference type="GO" id="GO:0005737">
    <property type="term" value="C:cytoplasm"/>
    <property type="evidence" value="ECO:0007669"/>
    <property type="project" value="UniProtKB-SubCell"/>
</dbReference>
<accession>A0A5R9C2I0</accession>
<dbReference type="PANTHER" id="PTHR33799">
    <property type="entry name" value="PTS PERMEASE-RELATED-RELATED"/>
    <property type="match status" value="1"/>
</dbReference>
<dbReference type="InterPro" id="IPR051471">
    <property type="entry name" value="Bacterial_PTS_sugar_comp"/>
</dbReference>
<keyword evidence="2" id="KW-0813">Transport</keyword>
<dbReference type="Pfam" id="PF03610">
    <property type="entry name" value="EIIA-man"/>
    <property type="match status" value="1"/>
</dbReference>
<dbReference type="Proteomes" id="UP000307201">
    <property type="component" value="Unassembled WGS sequence"/>
</dbReference>
<dbReference type="OrthoDB" id="6578004at2"/>
<dbReference type="PANTHER" id="PTHR33799:SF1">
    <property type="entry name" value="PTS SYSTEM MANNOSE-SPECIFIC EIIAB COMPONENT-RELATED"/>
    <property type="match status" value="1"/>
</dbReference>
<evidence type="ECO:0000256" key="5">
    <source>
        <dbReference type="ARBA" id="ARBA00022679"/>
    </source>
</evidence>
<dbReference type="InterPro" id="IPR036662">
    <property type="entry name" value="PTS_EIIA_man-typ_sf"/>
</dbReference>
<dbReference type="GO" id="GO:0009401">
    <property type="term" value="P:phosphoenolpyruvate-dependent sugar phosphotransferase system"/>
    <property type="evidence" value="ECO:0007669"/>
    <property type="project" value="UniProtKB-KW"/>
</dbReference>
<keyword evidence="4" id="KW-0762">Sugar transport</keyword>
<dbReference type="InterPro" id="IPR004701">
    <property type="entry name" value="PTS_EIIA_man-typ"/>
</dbReference>
<dbReference type="CDD" id="cd00006">
    <property type="entry name" value="PTS_IIA_man"/>
    <property type="match status" value="1"/>
</dbReference>
<feature type="domain" description="PTS EIIA type-4" evidence="8">
    <location>
        <begin position="2"/>
        <end position="122"/>
    </location>
</feature>
<organism evidence="9 10">
    <name type="scientific">Marinilactibacillus psychrotolerans</name>
    <dbReference type="NCBI Taxonomy" id="191770"/>
    <lineage>
        <taxon>Bacteria</taxon>
        <taxon>Bacillati</taxon>
        <taxon>Bacillota</taxon>
        <taxon>Bacilli</taxon>
        <taxon>Lactobacillales</taxon>
        <taxon>Carnobacteriaceae</taxon>
        <taxon>Marinilactibacillus</taxon>
    </lineage>
</organism>
<protein>
    <submittedName>
        <fullName evidence="9">PTS mannose transporter subunit IIA</fullName>
    </submittedName>
</protein>